<evidence type="ECO:0000256" key="6">
    <source>
        <dbReference type="SAM" id="MobiDB-lite"/>
    </source>
</evidence>
<evidence type="ECO:0000256" key="3">
    <source>
        <dbReference type="ARBA" id="ARBA00023015"/>
    </source>
</evidence>
<name>A0AAV9QFL9_9PEZI</name>
<dbReference type="Pfam" id="PF04082">
    <property type="entry name" value="Fungal_trans"/>
    <property type="match status" value="1"/>
</dbReference>
<feature type="compositionally biased region" description="Low complexity" evidence="6">
    <location>
        <begin position="29"/>
        <end position="43"/>
    </location>
</feature>
<feature type="compositionally biased region" description="Basic and acidic residues" evidence="6">
    <location>
        <begin position="182"/>
        <end position="195"/>
    </location>
</feature>
<organism evidence="8 9">
    <name type="scientific">Vermiconidia calcicola</name>
    <dbReference type="NCBI Taxonomy" id="1690605"/>
    <lineage>
        <taxon>Eukaryota</taxon>
        <taxon>Fungi</taxon>
        <taxon>Dikarya</taxon>
        <taxon>Ascomycota</taxon>
        <taxon>Pezizomycotina</taxon>
        <taxon>Dothideomycetes</taxon>
        <taxon>Dothideomycetidae</taxon>
        <taxon>Mycosphaerellales</taxon>
        <taxon>Extremaceae</taxon>
        <taxon>Vermiconidia</taxon>
    </lineage>
</organism>
<keyword evidence="9" id="KW-1185">Reference proteome</keyword>
<evidence type="ECO:0000313" key="9">
    <source>
        <dbReference type="Proteomes" id="UP001345827"/>
    </source>
</evidence>
<dbReference type="GO" id="GO:0003677">
    <property type="term" value="F:DNA binding"/>
    <property type="evidence" value="ECO:0007669"/>
    <property type="project" value="InterPro"/>
</dbReference>
<dbReference type="PANTHER" id="PTHR47660:SF2">
    <property type="entry name" value="TRANSCRIPTION FACTOR WITH C2H2 AND ZN(2)-CYS(6) DNA BINDING DOMAIN (EUROFUNG)"/>
    <property type="match status" value="1"/>
</dbReference>
<dbReference type="GO" id="GO:0008270">
    <property type="term" value="F:zinc ion binding"/>
    <property type="evidence" value="ECO:0007669"/>
    <property type="project" value="InterPro"/>
</dbReference>
<dbReference type="GO" id="GO:0006351">
    <property type="term" value="P:DNA-templated transcription"/>
    <property type="evidence" value="ECO:0007669"/>
    <property type="project" value="InterPro"/>
</dbReference>
<sequence length="810" mass="92352">MDNDSAMQMHGIMSFDHLNAHDMGVSSTQQEQEQQEPQPQQQRRQQEEEEEEQQRLLLSPDTSSTRVDQAVSRQLVRVSIGDGRVSPPHFDHGVFRTEQNLSYHSENLTIDASNVDMVDAVTNRGQTMGLDLNGNSFDVPPSDVYLGFEGINALADFEFPADLWLQDPSPADVSNSPQTHFMPKEGPERPTRHSEPFGTNTHANSPLFHLLDKNAAISLKINLICDFLNDEQCWMQICDASEKAWKNEKQPEPVINHHVRDSLVAITYFILSGRPEQVLPRTLSFRFPCVETIQCLFNSCFSRFLRMYPFVHPTSFSKHTQITQASITYPLFLQNIMIMGALLLPNKEARAFAIELAYITRRAMHDTVVRDELTTDDVWMLSATILITAFGAFSGNKKHTEIAEGYRGSYTVMFSRRGYLRPQRRYQGEEEQSNDWKHWVDQERKRRLFHVWYILEQEISMLNSIPSHVYFTDMRGTMPGPDEEYFADSEVKWREIKQQREKTTSQSAKVRPPSLAALYWLFLRDDFLHLSIEITPLQLRLLQCAVQTQVTQYAQTARFVNVENLLSGVVLSNAVTSHSTTFAQLRHEELQGLLVRWYLLSKRVLTPNVSSELAIACTLMYHLANMELYICFDDVQLLAGKHGLAAGKDILPQFQRWAKSPASMKALAHAGQVIRTLQKLFAGDDPDALWPLWWPVAVSRVALVLWSFAIVDAVLEREKSAEKGTAGDMPRLISINDMSEEAGPYGKVIQHNEGTPCLSNYDSILFPLNQIADVLTISLDILERGMLRSTPLCESVYQFLQDIKRCGNPY</sequence>
<evidence type="ECO:0000313" key="8">
    <source>
        <dbReference type="EMBL" id="KAK5541963.1"/>
    </source>
</evidence>
<protein>
    <recommendedName>
        <fullName evidence="7">Xylanolytic transcriptional activator regulatory domain-containing protein</fullName>
    </recommendedName>
</protein>
<dbReference type="InterPro" id="IPR007219">
    <property type="entry name" value="XnlR_reg_dom"/>
</dbReference>
<keyword evidence="2" id="KW-0862">Zinc</keyword>
<accession>A0AAV9QFL9</accession>
<evidence type="ECO:0000259" key="7">
    <source>
        <dbReference type="Pfam" id="PF04082"/>
    </source>
</evidence>
<dbReference type="PANTHER" id="PTHR47660">
    <property type="entry name" value="TRANSCRIPTION FACTOR WITH C2H2 AND ZN(2)-CYS(6) DNA BINDING DOMAIN (EUROFUNG)-RELATED-RELATED"/>
    <property type="match status" value="1"/>
</dbReference>
<keyword evidence="5" id="KW-0539">Nucleus</keyword>
<dbReference type="EMBL" id="JAXLQG010000003">
    <property type="protein sequence ID" value="KAK5541963.1"/>
    <property type="molecule type" value="Genomic_DNA"/>
</dbReference>
<dbReference type="AlphaFoldDB" id="A0AAV9QFL9"/>
<evidence type="ECO:0000256" key="1">
    <source>
        <dbReference type="ARBA" id="ARBA00022723"/>
    </source>
</evidence>
<evidence type="ECO:0000256" key="4">
    <source>
        <dbReference type="ARBA" id="ARBA00023163"/>
    </source>
</evidence>
<dbReference type="Proteomes" id="UP001345827">
    <property type="component" value="Unassembled WGS sequence"/>
</dbReference>
<keyword evidence="4" id="KW-0804">Transcription</keyword>
<keyword evidence="3" id="KW-0805">Transcription regulation</keyword>
<evidence type="ECO:0000256" key="2">
    <source>
        <dbReference type="ARBA" id="ARBA00022833"/>
    </source>
</evidence>
<evidence type="ECO:0000256" key="5">
    <source>
        <dbReference type="ARBA" id="ARBA00023242"/>
    </source>
</evidence>
<gene>
    <name evidence="8" type="ORF">LTR25_001848</name>
</gene>
<feature type="domain" description="Xylanolytic transcriptional activator regulatory" evidence="7">
    <location>
        <begin position="301"/>
        <end position="505"/>
    </location>
</feature>
<reference evidence="8 9" key="1">
    <citation type="submission" date="2023-06" db="EMBL/GenBank/DDBJ databases">
        <title>Black Yeasts Isolated from many extreme environments.</title>
        <authorList>
            <person name="Coleine C."/>
            <person name="Stajich J.E."/>
            <person name="Selbmann L."/>
        </authorList>
    </citation>
    <scope>NUCLEOTIDE SEQUENCE [LARGE SCALE GENOMIC DNA]</scope>
    <source>
        <strain evidence="8 9">CCFEE 5887</strain>
    </source>
</reference>
<comment type="caution">
    <text evidence="8">The sequence shown here is derived from an EMBL/GenBank/DDBJ whole genome shotgun (WGS) entry which is preliminary data.</text>
</comment>
<proteinExistence type="predicted"/>
<keyword evidence="1" id="KW-0479">Metal-binding</keyword>
<feature type="region of interest" description="Disordered" evidence="6">
    <location>
        <begin position="168"/>
        <end position="199"/>
    </location>
</feature>
<feature type="region of interest" description="Disordered" evidence="6">
    <location>
        <begin position="21"/>
        <end position="70"/>
    </location>
</feature>